<dbReference type="GO" id="GO:0008987">
    <property type="term" value="F:quinolinate synthetase A activity"/>
    <property type="evidence" value="ECO:0007669"/>
    <property type="project" value="InterPro"/>
</dbReference>
<evidence type="ECO:0000313" key="1">
    <source>
        <dbReference type="EMBL" id="VAW28509.1"/>
    </source>
</evidence>
<dbReference type="GO" id="GO:0009435">
    <property type="term" value="P:NAD+ biosynthetic process"/>
    <property type="evidence" value="ECO:0007669"/>
    <property type="project" value="UniProtKB-UniPathway"/>
</dbReference>
<dbReference type="GO" id="GO:0051539">
    <property type="term" value="F:4 iron, 4 sulfur cluster binding"/>
    <property type="evidence" value="ECO:0007669"/>
    <property type="project" value="InterPro"/>
</dbReference>
<gene>
    <name evidence="1" type="ORF">MNBD_BACTEROID06-915</name>
</gene>
<feature type="non-terminal residue" evidence="1">
    <location>
        <position position="1"/>
    </location>
</feature>
<dbReference type="UniPathway" id="UPA00253">
    <property type="reaction ID" value="UER00327"/>
</dbReference>
<sequence length="60" mass="6714">LIAAPMLEDSTCACNECPYMKMNTMEKLYLCMKNESPAIEIDEELRVKALGSINQMLALS</sequence>
<dbReference type="Pfam" id="PF02445">
    <property type="entry name" value="NadA"/>
    <property type="match status" value="1"/>
</dbReference>
<accession>A0A3B0UV73</accession>
<dbReference type="AlphaFoldDB" id="A0A3B0UV73"/>
<dbReference type="InterPro" id="IPR036094">
    <property type="entry name" value="NadA_sf"/>
</dbReference>
<proteinExistence type="predicted"/>
<dbReference type="EC" id="2.5.1.72" evidence="1"/>
<protein>
    <submittedName>
        <fullName evidence="1">Quinolinate synthetase</fullName>
        <ecNumber evidence="1">2.5.1.72</ecNumber>
    </submittedName>
</protein>
<organism evidence="1">
    <name type="scientific">hydrothermal vent metagenome</name>
    <dbReference type="NCBI Taxonomy" id="652676"/>
    <lineage>
        <taxon>unclassified sequences</taxon>
        <taxon>metagenomes</taxon>
        <taxon>ecological metagenomes</taxon>
    </lineage>
</organism>
<name>A0A3B0UV73_9ZZZZ</name>
<dbReference type="SUPFAM" id="SSF142754">
    <property type="entry name" value="NadA-like"/>
    <property type="match status" value="1"/>
</dbReference>
<reference evidence="1" key="1">
    <citation type="submission" date="2018-06" db="EMBL/GenBank/DDBJ databases">
        <authorList>
            <person name="Zhirakovskaya E."/>
        </authorList>
    </citation>
    <scope>NUCLEOTIDE SEQUENCE</scope>
</reference>
<keyword evidence="1" id="KW-0808">Transferase</keyword>
<dbReference type="InterPro" id="IPR003473">
    <property type="entry name" value="NadA"/>
</dbReference>
<dbReference type="EMBL" id="UOES01000412">
    <property type="protein sequence ID" value="VAW28509.1"/>
    <property type="molecule type" value="Genomic_DNA"/>
</dbReference>